<name>A0A4Z2E5I6_9TELE</name>
<gene>
    <name evidence="2" type="ORF">EYF80_066003</name>
</gene>
<evidence type="ECO:0000256" key="1">
    <source>
        <dbReference type="SAM" id="MobiDB-lite"/>
    </source>
</evidence>
<dbReference type="AlphaFoldDB" id="A0A4Z2E5I6"/>
<evidence type="ECO:0000313" key="2">
    <source>
        <dbReference type="EMBL" id="TNN23874.1"/>
    </source>
</evidence>
<feature type="compositionally biased region" description="Basic residues" evidence="1">
    <location>
        <begin position="34"/>
        <end position="45"/>
    </location>
</feature>
<keyword evidence="3" id="KW-1185">Reference proteome</keyword>
<dbReference type="EMBL" id="SRLO01017073">
    <property type="protein sequence ID" value="TNN23874.1"/>
    <property type="molecule type" value="Genomic_DNA"/>
</dbReference>
<protein>
    <submittedName>
        <fullName evidence="2">Uncharacterized protein</fullName>
    </submittedName>
</protein>
<feature type="region of interest" description="Disordered" evidence="1">
    <location>
        <begin position="1"/>
        <end position="72"/>
    </location>
</feature>
<organism evidence="2 3">
    <name type="scientific">Liparis tanakae</name>
    <name type="common">Tanaka's snailfish</name>
    <dbReference type="NCBI Taxonomy" id="230148"/>
    <lineage>
        <taxon>Eukaryota</taxon>
        <taxon>Metazoa</taxon>
        <taxon>Chordata</taxon>
        <taxon>Craniata</taxon>
        <taxon>Vertebrata</taxon>
        <taxon>Euteleostomi</taxon>
        <taxon>Actinopterygii</taxon>
        <taxon>Neopterygii</taxon>
        <taxon>Teleostei</taxon>
        <taxon>Neoteleostei</taxon>
        <taxon>Acanthomorphata</taxon>
        <taxon>Eupercaria</taxon>
        <taxon>Perciformes</taxon>
        <taxon>Cottioidei</taxon>
        <taxon>Cottales</taxon>
        <taxon>Liparidae</taxon>
        <taxon>Liparis</taxon>
    </lineage>
</organism>
<feature type="compositionally biased region" description="Low complexity" evidence="1">
    <location>
        <begin position="1"/>
        <end position="11"/>
    </location>
</feature>
<evidence type="ECO:0000313" key="3">
    <source>
        <dbReference type="Proteomes" id="UP000314294"/>
    </source>
</evidence>
<comment type="caution">
    <text evidence="2">The sequence shown here is derived from an EMBL/GenBank/DDBJ whole genome shotgun (WGS) entry which is preliminary data.</text>
</comment>
<sequence length="94" mass="9602">MAEAAGRRNAAAGGGVQASDGKAPRCLPSLTLRGRGRVIHHRRRPSGGSAARSSYVLTSGGDVSGGGERRSNGTSAAFLTLAYFNGRKAEDSDV</sequence>
<dbReference type="Proteomes" id="UP000314294">
    <property type="component" value="Unassembled WGS sequence"/>
</dbReference>
<proteinExistence type="predicted"/>
<reference evidence="2 3" key="1">
    <citation type="submission" date="2019-03" db="EMBL/GenBank/DDBJ databases">
        <title>First draft genome of Liparis tanakae, snailfish: a comprehensive survey of snailfish specific genes.</title>
        <authorList>
            <person name="Kim W."/>
            <person name="Song I."/>
            <person name="Jeong J.-H."/>
            <person name="Kim D."/>
            <person name="Kim S."/>
            <person name="Ryu S."/>
            <person name="Song J.Y."/>
            <person name="Lee S.K."/>
        </authorList>
    </citation>
    <scope>NUCLEOTIDE SEQUENCE [LARGE SCALE GENOMIC DNA]</scope>
    <source>
        <tissue evidence="2">Muscle</tissue>
    </source>
</reference>
<accession>A0A4Z2E5I6</accession>